<feature type="chain" id="PRO_5017450003" evidence="1">
    <location>
        <begin position="26"/>
        <end position="173"/>
    </location>
</feature>
<dbReference type="InterPro" id="IPR025419">
    <property type="entry name" value="DUF4142"/>
</dbReference>
<dbReference type="Pfam" id="PF13628">
    <property type="entry name" value="DUF4142"/>
    <property type="match status" value="1"/>
</dbReference>
<evidence type="ECO:0000256" key="1">
    <source>
        <dbReference type="SAM" id="SignalP"/>
    </source>
</evidence>
<dbReference type="AlphaFoldDB" id="A0A1H3EF47"/>
<name>A0A1H3EF47_9PSED</name>
<sequence length="173" mass="18607">MIMKKSALAIACSTLLTVMSFQTFASNASDFVDDASAKGIAEIEGGKLALEKGQSADVKKFAQQMIDDHTAANAKLKALAAEKKLEVADDAELMSKAKELILKLRDGESFDQAYANNQVVAHEQAIELFREQAEKGEDADLKAFAKTTLPKLEGHLKMAKDLSAAHGGDAHKE</sequence>
<keyword evidence="1" id="KW-0732">Signal</keyword>
<dbReference type="Gene3D" id="1.20.1260.10">
    <property type="match status" value="1"/>
</dbReference>
<protein>
    <submittedName>
        <fullName evidence="3">Putative membrane protein</fullName>
    </submittedName>
</protein>
<dbReference type="Proteomes" id="UP000243778">
    <property type="component" value="Unassembled WGS sequence"/>
</dbReference>
<organism evidence="3 4">
    <name type="scientific">Pseudomonas kuykendallii</name>
    <dbReference type="NCBI Taxonomy" id="1007099"/>
    <lineage>
        <taxon>Bacteria</taxon>
        <taxon>Pseudomonadati</taxon>
        <taxon>Pseudomonadota</taxon>
        <taxon>Gammaproteobacteria</taxon>
        <taxon>Pseudomonadales</taxon>
        <taxon>Pseudomonadaceae</taxon>
        <taxon>Pseudomonas</taxon>
    </lineage>
</organism>
<evidence type="ECO:0000313" key="3">
    <source>
        <dbReference type="EMBL" id="SDX77245.1"/>
    </source>
</evidence>
<feature type="signal peptide" evidence="1">
    <location>
        <begin position="1"/>
        <end position="25"/>
    </location>
</feature>
<dbReference type="STRING" id="1007099.SAMN05216287_3688"/>
<evidence type="ECO:0000313" key="4">
    <source>
        <dbReference type="Proteomes" id="UP000243778"/>
    </source>
</evidence>
<keyword evidence="4" id="KW-1185">Reference proteome</keyword>
<gene>
    <name evidence="3" type="ORF">SAMN05216287_3688</name>
</gene>
<dbReference type="EMBL" id="FNNU01000006">
    <property type="protein sequence ID" value="SDX77245.1"/>
    <property type="molecule type" value="Genomic_DNA"/>
</dbReference>
<evidence type="ECO:0000259" key="2">
    <source>
        <dbReference type="Pfam" id="PF13628"/>
    </source>
</evidence>
<accession>A0A1H3EF47</accession>
<reference evidence="4" key="1">
    <citation type="submission" date="2016-10" db="EMBL/GenBank/DDBJ databases">
        <authorList>
            <person name="Varghese N."/>
            <person name="Submissions S."/>
        </authorList>
    </citation>
    <scope>NUCLEOTIDE SEQUENCE [LARGE SCALE GENOMIC DNA]</scope>
    <source>
        <strain evidence="4">NRRL B-59562</strain>
    </source>
</reference>
<dbReference type="PANTHER" id="PTHR38593:SF1">
    <property type="entry name" value="BLR2558 PROTEIN"/>
    <property type="match status" value="1"/>
</dbReference>
<feature type="domain" description="DUF4142" evidence="2">
    <location>
        <begin position="28"/>
        <end position="162"/>
    </location>
</feature>
<dbReference type="PANTHER" id="PTHR38593">
    <property type="entry name" value="BLR2558 PROTEIN"/>
    <property type="match status" value="1"/>
</dbReference>
<dbReference type="InterPro" id="IPR012347">
    <property type="entry name" value="Ferritin-like"/>
</dbReference>
<proteinExistence type="predicted"/>